<comment type="subunit">
    <text evidence="4">Homodimer.</text>
</comment>
<dbReference type="EC" id="5.4.99.12" evidence="4"/>
<dbReference type="PANTHER" id="PTHR11142">
    <property type="entry name" value="PSEUDOURIDYLATE SYNTHASE"/>
    <property type="match status" value="1"/>
</dbReference>
<dbReference type="GO" id="GO:0003723">
    <property type="term" value="F:RNA binding"/>
    <property type="evidence" value="ECO:0007669"/>
    <property type="project" value="InterPro"/>
</dbReference>
<protein>
    <recommendedName>
        <fullName evidence="4">tRNA pseudouridine synthase A</fullName>
        <ecNumber evidence="4">5.4.99.12</ecNumber>
    </recommendedName>
    <alternativeName>
        <fullName evidence="4">tRNA pseudouridine(38-40) synthase</fullName>
    </alternativeName>
    <alternativeName>
        <fullName evidence="4">tRNA pseudouridylate synthase I</fullName>
    </alternativeName>
    <alternativeName>
        <fullName evidence="4">tRNA-uridine isomerase I</fullName>
    </alternativeName>
</protein>
<feature type="active site" description="Nucleophile" evidence="4 5">
    <location>
        <position position="52"/>
    </location>
</feature>
<comment type="catalytic activity">
    <reaction evidence="4 7">
        <text>uridine(38/39/40) in tRNA = pseudouridine(38/39/40) in tRNA</text>
        <dbReference type="Rhea" id="RHEA:22376"/>
        <dbReference type="Rhea" id="RHEA-COMP:10085"/>
        <dbReference type="Rhea" id="RHEA-COMP:10087"/>
        <dbReference type="ChEBI" id="CHEBI:65314"/>
        <dbReference type="ChEBI" id="CHEBI:65315"/>
        <dbReference type="EC" id="5.4.99.12"/>
    </reaction>
</comment>
<keyword evidence="3 4" id="KW-0413">Isomerase</keyword>
<evidence type="ECO:0000256" key="3">
    <source>
        <dbReference type="ARBA" id="ARBA00023235"/>
    </source>
</evidence>
<proteinExistence type="inferred from homology"/>
<name>A0A810Q096_9FIRM</name>
<evidence type="ECO:0000259" key="8">
    <source>
        <dbReference type="Pfam" id="PF01416"/>
    </source>
</evidence>
<dbReference type="CDD" id="cd02570">
    <property type="entry name" value="PseudoU_synth_EcTruA"/>
    <property type="match status" value="1"/>
</dbReference>
<keyword evidence="10" id="KW-1185">Reference proteome</keyword>
<evidence type="ECO:0000313" key="10">
    <source>
        <dbReference type="Proteomes" id="UP000681035"/>
    </source>
</evidence>
<comment type="function">
    <text evidence="4">Formation of pseudouridine at positions 38, 39 and 40 in the anticodon stem and loop of transfer RNAs.</text>
</comment>
<evidence type="ECO:0000256" key="1">
    <source>
        <dbReference type="ARBA" id="ARBA00009375"/>
    </source>
</evidence>
<comment type="similarity">
    <text evidence="1 4 7">Belongs to the tRNA pseudouridine synthase TruA family.</text>
</comment>
<dbReference type="HAMAP" id="MF_00171">
    <property type="entry name" value="TruA"/>
    <property type="match status" value="1"/>
</dbReference>
<reference evidence="9" key="1">
    <citation type="submission" date="2020-09" db="EMBL/GenBank/DDBJ databases">
        <title>New species isolated from human feces.</title>
        <authorList>
            <person name="Kitahara M."/>
            <person name="Shigeno Y."/>
            <person name="Shime M."/>
            <person name="Matsumoto Y."/>
            <person name="Nakamura S."/>
            <person name="Motooka D."/>
            <person name="Fukuoka S."/>
            <person name="Nishikawa H."/>
            <person name="Benno Y."/>
        </authorList>
    </citation>
    <scope>NUCLEOTIDE SEQUENCE</scope>
    <source>
        <strain evidence="9">MM50</strain>
    </source>
</reference>
<feature type="domain" description="Pseudouridine synthase I TruA alpha/beta" evidence="8">
    <location>
        <begin position="143"/>
        <end position="245"/>
    </location>
</feature>
<dbReference type="InterPro" id="IPR020097">
    <property type="entry name" value="PsdUridine_synth_TruA_a/b_dom"/>
</dbReference>
<dbReference type="InterPro" id="IPR020095">
    <property type="entry name" value="PsdUridine_synth_TruA_C"/>
</dbReference>
<gene>
    <name evidence="9" type="primary">truA1</name>
    <name evidence="4" type="synonym">truA</name>
    <name evidence="9" type="ORF">MM50RIKEN_11230</name>
</gene>
<evidence type="ECO:0000313" key="9">
    <source>
        <dbReference type="EMBL" id="BCK81360.1"/>
    </source>
</evidence>
<dbReference type="KEGG" id="vcop:MM50RIKEN_11230"/>
<feature type="domain" description="Pseudouridine synthase I TruA alpha/beta" evidence="8">
    <location>
        <begin position="9"/>
        <end position="99"/>
    </location>
</feature>
<dbReference type="PIRSF" id="PIRSF001430">
    <property type="entry name" value="tRNA_psdUrid_synth"/>
    <property type="match status" value="1"/>
</dbReference>
<evidence type="ECO:0000256" key="2">
    <source>
        <dbReference type="ARBA" id="ARBA00022694"/>
    </source>
</evidence>
<accession>A0A810Q096</accession>
<dbReference type="NCBIfam" id="TIGR00071">
    <property type="entry name" value="hisT_truA"/>
    <property type="match status" value="1"/>
</dbReference>
<dbReference type="Gene3D" id="3.30.70.580">
    <property type="entry name" value="Pseudouridine synthase I, catalytic domain, N-terminal subdomain"/>
    <property type="match status" value="1"/>
</dbReference>
<evidence type="ECO:0000256" key="5">
    <source>
        <dbReference type="PIRSR" id="PIRSR001430-1"/>
    </source>
</evidence>
<comment type="caution">
    <text evidence="4">Lacks conserved residue(s) required for the propagation of feature annotation.</text>
</comment>
<dbReference type="InterPro" id="IPR020094">
    <property type="entry name" value="TruA/RsuA/RluB/E/F_N"/>
</dbReference>
<evidence type="ECO:0000256" key="7">
    <source>
        <dbReference type="RuleBase" id="RU003792"/>
    </source>
</evidence>
<dbReference type="Gene3D" id="3.30.70.660">
    <property type="entry name" value="Pseudouridine synthase I, catalytic domain, C-terminal subdomain"/>
    <property type="match status" value="1"/>
</dbReference>
<dbReference type="InterPro" id="IPR020103">
    <property type="entry name" value="PsdUridine_synth_cat_dom_sf"/>
</dbReference>
<dbReference type="InterPro" id="IPR001406">
    <property type="entry name" value="PsdUridine_synth_TruA"/>
</dbReference>
<sequence length="251" mass="28216">MRNIALILMYNGTAYHGWQVQKTEVTVAQTLERGLSMVCGEPVKCTGCGRTDAGVHAEHYVANFRTSSRIPVDRIPFAVNTHIPEDIVVKAAYEVAEDFNAIGSCIRKEYTYRIYNSRIKNPFYVDRAYFYPKRLDEQVMDRAARAFEGTHDFAAVRSVGTNVRSTVRTIYYCHVTRNGELLELKVCANGFLYNMVRAITGTVLYAAEGKLKPEDIPVILDSGNRTLAGPTAPPGGLYLTRVWYEDERLNG</sequence>
<dbReference type="RefSeq" id="WP_213542103.1">
    <property type="nucleotide sequence ID" value="NZ_AP023418.1"/>
</dbReference>
<evidence type="ECO:0000256" key="6">
    <source>
        <dbReference type="PIRSR" id="PIRSR001430-2"/>
    </source>
</evidence>
<dbReference type="PANTHER" id="PTHR11142:SF0">
    <property type="entry name" value="TRNA PSEUDOURIDINE SYNTHASE-LIKE 1"/>
    <property type="match status" value="1"/>
</dbReference>
<feature type="binding site" evidence="4 6">
    <location>
        <position position="110"/>
    </location>
    <ligand>
        <name>substrate</name>
    </ligand>
</feature>
<evidence type="ECO:0000256" key="4">
    <source>
        <dbReference type="HAMAP-Rule" id="MF_00171"/>
    </source>
</evidence>
<dbReference type="GO" id="GO:0160147">
    <property type="term" value="F:tRNA pseudouridine(38-40) synthase activity"/>
    <property type="evidence" value="ECO:0007669"/>
    <property type="project" value="UniProtKB-EC"/>
</dbReference>
<dbReference type="GO" id="GO:0031119">
    <property type="term" value="P:tRNA pseudouridine synthesis"/>
    <property type="evidence" value="ECO:0007669"/>
    <property type="project" value="UniProtKB-UniRule"/>
</dbReference>
<dbReference type="FunFam" id="3.30.70.580:FF:000001">
    <property type="entry name" value="tRNA pseudouridine synthase A"/>
    <property type="match status" value="1"/>
</dbReference>
<dbReference type="AlphaFoldDB" id="A0A810Q096"/>
<keyword evidence="2 4" id="KW-0819">tRNA processing</keyword>
<organism evidence="9 10">
    <name type="scientific">Vescimonas coprocola</name>
    <dbReference type="NCBI Taxonomy" id="2714355"/>
    <lineage>
        <taxon>Bacteria</taxon>
        <taxon>Bacillati</taxon>
        <taxon>Bacillota</taxon>
        <taxon>Clostridia</taxon>
        <taxon>Eubacteriales</taxon>
        <taxon>Oscillospiraceae</taxon>
        <taxon>Vescimonas</taxon>
    </lineage>
</organism>
<dbReference type="Pfam" id="PF01416">
    <property type="entry name" value="PseudoU_synth_1"/>
    <property type="match status" value="2"/>
</dbReference>
<dbReference type="Proteomes" id="UP000681035">
    <property type="component" value="Chromosome"/>
</dbReference>
<dbReference type="SUPFAM" id="SSF55120">
    <property type="entry name" value="Pseudouridine synthase"/>
    <property type="match status" value="1"/>
</dbReference>
<dbReference type="EMBL" id="AP023418">
    <property type="protein sequence ID" value="BCK81360.1"/>
    <property type="molecule type" value="Genomic_DNA"/>
</dbReference>